<dbReference type="FunFam" id="3.40.430.10:FF:000001">
    <property type="entry name" value="Dihydrofolate reductase"/>
    <property type="match status" value="1"/>
</dbReference>
<dbReference type="CDD" id="cd00209">
    <property type="entry name" value="DHFR"/>
    <property type="match status" value="1"/>
</dbReference>
<reference evidence="10 11" key="1">
    <citation type="submission" date="2018-06" db="EMBL/GenBank/DDBJ databases">
        <title>Mucibacter soli gen. nov., sp. nov., a new member of the family Chitinophagaceae producing mucin.</title>
        <authorList>
            <person name="Kim M.-K."/>
            <person name="Park S."/>
            <person name="Kim T.-S."/>
            <person name="Joung Y."/>
            <person name="Han J.-H."/>
            <person name="Kim S.B."/>
        </authorList>
    </citation>
    <scope>NUCLEOTIDE SEQUENCE [LARGE SCALE GENOMIC DNA]</scope>
    <source>
        <strain evidence="10 11">R1-15</strain>
    </source>
</reference>
<dbReference type="PANTHER" id="PTHR48069:SF3">
    <property type="entry name" value="DIHYDROFOLATE REDUCTASE"/>
    <property type="match status" value="1"/>
</dbReference>
<dbReference type="EMBL" id="QKTW01000016">
    <property type="protein sequence ID" value="PZF72926.1"/>
    <property type="molecule type" value="Genomic_DNA"/>
</dbReference>
<dbReference type="GO" id="GO:0005829">
    <property type="term" value="C:cytosol"/>
    <property type="evidence" value="ECO:0007669"/>
    <property type="project" value="TreeGrafter"/>
</dbReference>
<comment type="caution">
    <text evidence="10">The sequence shown here is derived from an EMBL/GenBank/DDBJ whole genome shotgun (WGS) entry which is preliminary data.</text>
</comment>
<protein>
    <recommendedName>
        <fullName evidence="3 8">Dihydrofolate reductase</fullName>
        <ecNumber evidence="3 8">1.5.1.3</ecNumber>
    </recommendedName>
</protein>
<evidence type="ECO:0000256" key="5">
    <source>
        <dbReference type="ARBA" id="ARBA00022857"/>
    </source>
</evidence>
<comment type="catalytic activity">
    <reaction evidence="8">
        <text>(6S)-5,6,7,8-tetrahydrofolate + NADP(+) = 7,8-dihydrofolate + NADPH + H(+)</text>
        <dbReference type="Rhea" id="RHEA:15009"/>
        <dbReference type="ChEBI" id="CHEBI:15378"/>
        <dbReference type="ChEBI" id="CHEBI:57451"/>
        <dbReference type="ChEBI" id="CHEBI:57453"/>
        <dbReference type="ChEBI" id="CHEBI:57783"/>
        <dbReference type="ChEBI" id="CHEBI:58349"/>
        <dbReference type="EC" id="1.5.1.3"/>
    </reaction>
</comment>
<dbReference type="EC" id="1.5.1.3" evidence="3 8"/>
<evidence type="ECO:0000256" key="8">
    <source>
        <dbReference type="PIRNR" id="PIRNR000194"/>
    </source>
</evidence>
<dbReference type="UniPathway" id="UPA00077">
    <property type="reaction ID" value="UER00158"/>
</dbReference>
<dbReference type="AlphaFoldDB" id="A0A2W2BHE8"/>
<dbReference type="PANTHER" id="PTHR48069">
    <property type="entry name" value="DIHYDROFOLATE REDUCTASE"/>
    <property type="match status" value="1"/>
</dbReference>
<name>A0A2W2BHE8_9BACT</name>
<keyword evidence="11" id="KW-1185">Reference proteome</keyword>
<comment type="similarity">
    <text evidence="2 8">Belongs to the dihydrofolate reductase family.</text>
</comment>
<keyword evidence="4 8" id="KW-0554">One-carbon metabolism</keyword>
<dbReference type="PROSITE" id="PS51330">
    <property type="entry name" value="DHFR_2"/>
    <property type="match status" value="1"/>
</dbReference>
<dbReference type="GO" id="GO:0004146">
    <property type="term" value="F:dihydrofolate reductase activity"/>
    <property type="evidence" value="ECO:0007669"/>
    <property type="project" value="UniProtKB-EC"/>
</dbReference>
<dbReference type="Pfam" id="PF00186">
    <property type="entry name" value="DHFR_1"/>
    <property type="match status" value="1"/>
</dbReference>
<feature type="domain" description="DHFR" evidence="9">
    <location>
        <begin position="2"/>
        <end position="162"/>
    </location>
</feature>
<evidence type="ECO:0000313" key="10">
    <source>
        <dbReference type="EMBL" id="PZF72926.1"/>
    </source>
</evidence>
<dbReference type="SUPFAM" id="SSF53597">
    <property type="entry name" value="Dihydrofolate reductase-like"/>
    <property type="match status" value="1"/>
</dbReference>
<dbReference type="GO" id="GO:0070401">
    <property type="term" value="F:NADP+ binding"/>
    <property type="evidence" value="ECO:0007669"/>
    <property type="project" value="UniProtKB-ARBA"/>
</dbReference>
<dbReference type="GO" id="GO:0046655">
    <property type="term" value="P:folic acid metabolic process"/>
    <property type="evidence" value="ECO:0007669"/>
    <property type="project" value="TreeGrafter"/>
</dbReference>
<evidence type="ECO:0000256" key="2">
    <source>
        <dbReference type="ARBA" id="ARBA00009539"/>
    </source>
</evidence>
<keyword evidence="5 8" id="KW-0521">NADP</keyword>
<dbReference type="RefSeq" id="WP_110998958.1">
    <property type="nucleotide sequence ID" value="NZ_QKTW01000016.1"/>
</dbReference>
<dbReference type="InterPro" id="IPR024072">
    <property type="entry name" value="DHFR-like_dom_sf"/>
</dbReference>
<dbReference type="OrthoDB" id="9804315at2"/>
<dbReference type="GO" id="GO:0046654">
    <property type="term" value="P:tetrahydrofolate biosynthetic process"/>
    <property type="evidence" value="ECO:0007669"/>
    <property type="project" value="UniProtKB-UniPathway"/>
</dbReference>
<comment type="function">
    <text evidence="7 8">Key enzyme in folate metabolism. Catalyzes an essential reaction for de novo glycine and purine synthesis, and for DNA precursor synthesis.</text>
</comment>
<evidence type="ECO:0000259" key="9">
    <source>
        <dbReference type="PROSITE" id="PS51330"/>
    </source>
</evidence>
<dbReference type="Gene3D" id="3.40.430.10">
    <property type="entry name" value="Dihydrofolate Reductase, subunit A"/>
    <property type="match status" value="1"/>
</dbReference>
<sequence>MTLSFIVAIGEDNAMGVHNKLPWHLPKDLKFFKSTTLGKPVLMGRKTLDSLGKPLPNRLNIVLSRQADLAVPEGVLVFNNIDEAINHLSDQEEVFIIGGGKIFEETMHVADRMYITRVHGQFPEADTFFPHIDHSQWKLEWEEAHPVDEKHAYAFTFQRYERIAL</sequence>
<gene>
    <name evidence="10" type="ORF">DN068_10975</name>
</gene>
<evidence type="ECO:0000256" key="3">
    <source>
        <dbReference type="ARBA" id="ARBA00012856"/>
    </source>
</evidence>
<evidence type="ECO:0000256" key="6">
    <source>
        <dbReference type="ARBA" id="ARBA00023002"/>
    </source>
</evidence>
<dbReference type="PIRSF" id="PIRSF000194">
    <property type="entry name" value="DHFR"/>
    <property type="match status" value="1"/>
</dbReference>
<evidence type="ECO:0000313" key="11">
    <source>
        <dbReference type="Proteomes" id="UP000248745"/>
    </source>
</evidence>
<dbReference type="InterPro" id="IPR001796">
    <property type="entry name" value="DHFR_dom"/>
</dbReference>
<proteinExistence type="inferred from homology"/>
<accession>A0A2W2BHE8</accession>
<evidence type="ECO:0000256" key="7">
    <source>
        <dbReference type="ARBA" id="ARBA00025067"/>
    </source>
</evidence>
<organism evidence="10 11">
    <name type="scientific">Taibaiella soli</name>
    <dbReference type="NCBI Taxonomy" id="1649169"/>
    <lineage>
        <taxon>Bacteria</taxon>
        <taxon>Pseudomonadati</taxon>
        <taxon>Bacteroidota</taxon>
        <taxon>Chitinophagia</taxon>
        <taxon>Chitinophagales</taxon>
        <taxon>Chitinophagaceae</taxon>
        <taxon>Taibaiella</taxon>
    </lineage>
</organism>
<dbReference type="InterPro" id="IPR012259">
    <property type="entry name" value="DHFR"/>
</dbReference>
<dbReference type="Proteomes" id="UP000248745">
    <property type="component" value="Unassembled WGS sequence"/>
</dbReference>
<dbReference type="GO" id="GO:0046452">
    <property type="term" value="P:dihydrofolate metabolic process"/>
    <property type="evidence" value="ECO:0007669"/>
    <property type="project" value="TreeGrafter"/>
</dbReference>
<evidence type="ECO:0000256" key="1">
    <source>
        <dbReference type="ARBA" id="ARBA00004903"/>
    </source>
</evidence>
<dbReference type="PRINTS" id="PR00070">
    <property type="entry name" value="DHFR"/>
</dbReference>
<keyword evidence="6 8" id="KW-0560">Oxidoreductase</keyword>
<comment type="pathway">
    <text evidence="1 8">Cofactor biosynthesis; tetrahydrofolate biosynthesis; 5,6,7,8-tetrahydrofolate from 7,8-dihydrofolate: step 1/1.</text>
</comment>
<dbReference type="GO" id="GO:0006730">
    <property type="term" value="P:one-carbon metabolic process"/>
    <property type="evidence" value="ECO:0007669"/>
    <property type="project" value="UniProtKB-KW"/>
</dbReference>
<evidence type="ECO:0000256" key="4">
    <source>
        <dbReference type="ARBA" id="ARBA00022563"/>
    </source>
</evidence>